<evidence type="ECO:0000313" key="3">
    <source>
        <dbReference type="Proteomes" id="UP001214854"/>
    </source>
</evidence>
<keyword evidence="1" id="KW-1133">Transmembrane helix</keyword>
<accession>A0ABT5HPK6</accession>
<protein>
    <recommendedName>
        <fullName evidence="4">PH domain-containing protein</fullName>
    </recommendedName>
</protein>
<keyword evidence="1" id="KW-0812">Transmembrane</keyword>
<keyword evidence="1" id="KW-0472">Membrane</keyword>
<dbReference type="Proteomes" id="UP001214854">
    <property type="component" value="Unassembled WGS sequence"/>
</dbReference>
<evidence type="ECO:0008006" key="4">
    <source>
        <dbReference type="Google" id="ProtNLM"/>
    </source>
</evidence>
<organism evidence="2 3">
    <name type="scientific">Asticcacaulis aquaticus</name>
    <dbReference type="NCBI Taxonomy" id="2984212"/>
    <lineage>
        <taxon>Bacteria</taxon>
        <taxon>Pseudomonadati</taxon>
        <taxon>Pseudomonadota</taxon>
        <taxon>Alphaproteobacteria</taxon>
        <taxon>Caulobacterales</taxon>
        <taxon>Caulobacteraceae</taxon>
        <taxon>Asticcacaulis</taxon>
    </lineage>
</organism>
<gene>
    <name evidence="2" type="ORF">PQU92_01790</name>
</gene>
<evidence type="ECO:0000313" key="2">
    <source>
        <dbReference type="EMBL" id="MDC7681986.1"/>
    </source>
</evidence>
<proteinExistence type="predicted"/>
<reference evidence="2 3" key="1">
    <citation type="submission" date="2023-01" db="EMBL/GenBank/DDBJ databases">
        <title>Novel species of the genus Asticcacaulis isolated from rivers.</title>
        <authorList>
            <person name="Lu H."/>
        </authorList>
    </citation>
    <scope>NUCLEOTIDE SEQUENCE [LARGE SCALE GENOMIC DNA]</scope>
    <source>
        <strain evidence="2 3">BYS171W</strain>
    </source>
</reference>
<keyword evidence="3" id="KW-1185">Reference proteome</keyword>
<feature type="transmembrane region" description="Helical" evidence="1">
    <location>
        <begin position="52"/>
        <end position="72"/>
    </location>
</feature>
<evidence type="ECO:0000256" key="1">
    <source>
        <dbReference type="SAM" id="Phobius"/>
    </source>
</evidence>
<sequence>MIEARFTRLYNLIVMVGIAALLAFEAWLLIGVGAGWEIARTAEGTHFEVSEGAVFIALMCLVFVPLWLTHAIDLMRPGLILRIDHTGLYDRRLTRGPVRWDDIETLHLYRKGWQWMLQMDLKPATADGPDDYRPSQAYPIFALNRLAARWQKRPELHIGLGGLTVADAVLIEAIHSQRPGLIAHVLP</sequence>
<comment type="caution">
    <text evidence="2">The sequence shown here is derived from an EMBL/GenBank/DDBJ whole genome shotgun (WGS) entry which is preliminary data.</text>
</comment>
<dbReference type="EMBL" id="JAQQKX010000001">
    <property type="protein sequence ID" value="MDC7681986.1"/>
    <property type="molecule type" value="Genomic_DNA"/>
</dbReference>
<feature type="transmembrane region" description="Helical" evidence="1">
    <location>
        <begin position="12"/>
        <end position="32"/>
    </location>
</feature>
<name>A0ABT5HPK6_9CAUL</name>
<dbReference type="RefSeq" id="WP_272746498.1">
    <property type="nucleotide sequence ID" value="NZ_JAQQKX010000001.1"/>
</dbReference>